<feature type="compositionally biased region" description="Basic and acidic residues" evidence="1">
    <location>
        <begin position="420"/>
        <end position="436"/>
    </location>
</feature>
<dbReference type="EnsemblProtists" id="EKX44155">
    <property type="protein sequence ID" value="EKX44155"/>
    <property type="gene ID" value="GUITHDRAFT_139995"/>
</dbReference>
<dbReference type="InterPro" id="IPR040025">
    <property type="entry name" value="Znf622/Rei1/Reh1"/>
</dbReference>
<dbReference type="OMA" id="ANLEYMF"/>
<reference evidence="5 7" key="1">
    <citation type="journal article" date="2012" name="Nature">
        <title>Algal genomes reveal evolutionary mosaicism and the fate of nucleomorphs.</title>
        <authorList>
            <consortium name="DOE Joint Genome Institute"/>
            <person name="Curtis B.A."/>
            <person name="Tanifuji G."/>
            <person name="Burki F."/>
            <person name="Gruber A."/>
            <person name="Irimia M."/>
            <person name="Maruyama S."/>
            <person name="Arias M.C."/>
            <person name="Ball S.G."/>
            <person name="Gile G.H."/>
            <person name="Hirakawa Y."/>
            <person name="Hopkins J.F."/>
            <person name="Kuo A."/>
            <person name="Rensing S.A."/>
            <person name="Schmutz J."/>
            <person name="Symeonidi A."/>
            <person name="Elias M."/>
            <person name="Eveleigh R.J."/>
            <person name="Herman E.K."/>
            <person name="Klute M.J."/>
            <person name="Nakayama T."/>
            <person name="Obornik M."/>
            <person name="Reyes-Prieto A."/>
            <person name="Armbrust E.V."/>
            <person name="Aves S.J."/>
            <person name="Beiko R.G."/>
            <person name="Coutinho P."/>
            <person name="Dacks J.B."/>
            <person name="Durnford D.G."/>
            <person name="Fast N.M."/>
            <person name="Green B.R."/>
            <person name="Grisdale C.J."/>
            <person name="Hempel F."/>
            <person name="Henrissat B."/>
            <person name="Hoppner M.P."/>
            <person name="Ishida K."/>
            <person name="Kim E."/>
            <person name="Koreny L."/>
            <person name="Kroth P.G."/>
            <person name="Liu Y."/>
            <person name="Malik S.B."/>
            <person name="Maier U.G."/>
            <person name="McRose D."/>
            <person name="Mock T."/>
            <person name="Neilson J.A."/>
            <person name="Onodera N.T."/>
            <person name="Poole A.M."/>
            <person name="Pritham E.J."/>
            <person name="Richards T.A."/>
            <person name="Rocap G."/>
            <person name="Roy S.W."/>
            <person name="Sarai C."/>
            <person name="Schaack S."/>
            <person name="Shirato S."/>
            <person name="Slamovits C.H."/>
            <person name="Spencer D.F."/>
            <person name="Suzuki S."/>
            <person name="Worden A.Z."/>
            <person name="Zauner S."/>
            <person name="Barry K."/>
            <person name="Bell C."/>
            <person name="Bharti A.K."/>
            <person name="Crow J.A."/>
            <person name="Grimwood J."/>
            <person name="Kramer R."/>
            <person name="Lindquist E."/>
            <person name="Lucas S."/>
            <person name="Salamov A."/>
            <person name="McFadden G.I."/>
            <person name="Lane C.E."/>
            <person name="Keeling P.J."/>
            <person name="Gray M.W."/>
            <person name="Grigoriev I.V."/>
            <person name="Archibald J.M."/>
        </authorList>
    </citation>
    <scope>NUCLEOTIDE SEQUENCE</scope>
    <source>
        <strain evidence="5 7">CCMP2712</strain>
    </source>
</reference>
<dbReference type="STRING" id="905079.L1J7U8"/>
<keyword evidence="3" id="KW-0732">Signal</keyword>
<dbReference type="PANTHER" id="PTHR13182">
    <property type="entry name" value="ZINC FINGER PROTEIN 622"/>
    <property type="match status" value="1"/>
</dbReference>
<feature type="transmembrane region" description="Helical" evidence="2">
    <location>
        <begin position="301"/>
        <end position="325"/>
    </location>
</feature>
<reference evidence="7" key="2">
    <citation type="submission" date="2012-11" db="EMBL/GenBank/DDBJ databases">
        <authorList>
            <person name="Kuo A."/>
            <person name="Curtis B.A."/>
            <person name="Tanifuji G."/>
            <person name="Burki F."/>
            <person name="Gruber A."/>
            <person name="Irimia M."/>
            <person name="Maruyama S."/>
            <person name="Arias M.C."/>
            <person name="Ball S.G."/>
            <person name="Gile G.H."/>
            <person name="Hirakawa Y."/>
            <person name="Hopkins J.F."/>
            <person name="Rensing S.A."/>
            <person name="Schmutz J."/>
            <person name="Symeonidi A."/>
            <person name="Elias M."/>
            <person name="Eveleigh R.J."/>
            <person name="Herman E.K."/>
            <person name="Klute M.J."/>
            <person name="Nakayama T."/>
            <person name="Obornik M."/>
            <person name="Reyes-Prieto A."/>
            <person name="Armbrust E.V."/>
            <person name="Aves S.J."/>
            <person name="Beiko R.G."/>
            <person name="Coutinho P."/>
            <person name="Dacks J.B."/>
            <person name="Durnford D.G."/>
            <person name="Fast N.M."/>
            <person name="Green B.R."/>
            <person name="Grisdale C."/>
            <person name="Hempe F."/>
            <person name="Henrissat B."/>
            <person name="Hoppner M.P."/>
            <person name="Ishida K.-I."/>
            <person name="Kim E."/>
            <person name="Koreny L."/>
            <person name="Kroth P.G."/>
            <person name="Liu Y."/>
            <person name="Malik S.-B."/>
            <person name="Maier U.G."/>
            <person name="McRose D."/>
            <person name="Mock T."/>
            <person name="Neilson J.A."/>
            <person name="Onodera N.T."/>
            <person name="Poole A.M."/>
            <person name="Pritham E.J."/>
            <person name="Richards T.A."/>
            <person name="Rocap G."/>
            <person name="Roy S.W."/>
            <person name="Sarai C."/>
            <person name="Schaack S."/>
            <person name="Shirato S."/>
            <person name="Slamovits C.H."/>
            <person name="Spencer D.F."/>
            <person name="Suzuki S."/>
            <person name="Worden A.Z."/>
            <person name="Zauner S."/>
            <person name="Barry K."/>
            <person name="Bell C."/>
            <person name="Bharti A.K."/>
            <person name="Crow J.A."/>
            <person name="Grimwood J."/>
            <person name="Kramer R."/>
            <person name="Lindquist E."/>
            <person name="Lucas S."/>
            <person name="Salamov A."/>
            <person name="McFadden G.I."/>
            <person name="Lane C.E."/>
            <person name="Keeling P.J."/>
            <person name="Gray M.W."/>
            <person name="Grigoriev I.V."/>
            <person name="Archibald J.M."/>
        </authorList>
    </citation>
    <scope>NUCLEOTIDE SEQUENCE</scope>
    <source>
        <strain evidence="7">CCMP2712</strain>
    </source>
</reference>
<dbReference type="GO" id="GO:0042273">
    <property type="term" value="P:ribosomal large subunit biogenesis"/>
    <property type="evidence" value="ECO:0007669"/>
    <property type="project" value="TreeGrafter"/>
</dbReference>
<evidence type="ECO:0000313" key="6">
    <source>
        <dbReference type="EnsemblProtists" id="EKX44155"/>
    </source>
</evidence>
<evidence type="ECO:0000313" key="7">
    <source>
        <dbReference type="Proteomes" id="UP000011087"/>
    </source>
</evidence>
<dbReference type="Proteomes" id="UP000011087">
    <property type="component" value="Unassembled WGS sequence"/>
</dbReference>
<keyword evidence="2" id="KW-0472">Membrane</keyword>
<evidence type="ECO:0000259" key="4">
    <source>
        <dbReference type="PROSITE" id="PS00028"/>
    </source>
</evidence>
<dbReference type="HOGENOM" id="CLU_460398_0_0_1"/>
<dbReference type="OrthoDB" id="19329at2759"/>
<accession>L1J7U8</accession>
<dbReference type="PROSITE" id="PS00028">
    <property type="entry name" value="ZINC_FINGER_C2H2_1"/>
    <property type="match status" value="1"/>
</dbReference>
<dbReference type="Pfam" id="PF12756">
    <property type="entry name" value="zf-C2H2_2"/>
    <property type="match status" value="1"/>
</dbReference>
<feature type="compositionally biased region" description="Basic and acidic residues" evidence="1">
    <location>
        <begin position="158"/>
        <end position="183"/>
    </location>
</feature>
<keyword evidence="2" id="KW-0812">Transmembrane</keyword>
<proteinExistence type="predicted"/>
<feature type="region of interest" description="Disordered" evidence="1">
    <location>
        <begin position="360"/>
        <end position="387"/>
    </location>
</feature>
<feature type="chain" id="PRO_5008771000" description="C2H2-type domain-containing protein" evidence="3">
    <location>
        <begin position="20"/>
        <end position="593"/>
    </location>
</feature>
<feature type="region of interest" description="Disordered" evidence="1">
    <location>
        <begin position="402"/>
        <end position="436"/>
    </location>
</feature>
<feature type="compositionally biased region" description="Acidic residues" evidence="1">
    <location>
        <begin position="366"/>
        <end position="381"/>
    </location>
</feature>
<feature type="domain" description="C2H2-type" evidence="4">
    <location>
        <begin position="312"/>
        <end position="334"/>
    </location>
</feature>
<feature type="region of interest" description="Disordered" evidence="1">
    <location>
        <begin position="235"/>
        <end position="254"/>
    </location>
</feature>
<feature type="region of interest" description="Disordered" evidence="1">
    <location>
        <begin position="158"/>
        <end position="185"/>
    </location>
</feature>
<evidence type="ECO:0000256" key="2">
    <source>
        <dbReference type="SAM" id="Phobius"/>
    </source>
</evidence>
<gene>
    <name evidence="5" type="ORF">GUITHDRAFT_139995</name>
</gene>
<keyword evidence="7" id="KW-1185">Reference proteome</keyword>
<evidence type="ECO:0000313" key="5">
    <source>
        <dbReference type="EMBL" id="EKX44155.1"/>
    </source>
</evidence>
<dbReference type="EMBL" id="JH993006">
    <property type="protein sequence ID" value="EKX44155.1"/>
    <property type="molecule type" value="Genomic_DNA"/>
</dbReference>
<feature type="signal peptide" evidence="3">
    <location>
        <begin position="1"/>
        <end position="19"/>
    </location>
</feature>
<name>L1J7U8_GUITC</name>
<evidence type="ECO:0000256" key="1">
    <source>
        <dbReference type="SAM" id="MobiDB-lite"/>
    </source>
</evidence>
<dbReference type="PANTHER" id="PTHR13182:SF8">
    <property type="entry name" value="CYTOPLASMIC 60S SUBUNIT BIOGENESIS FACTOR ZNF622"/>
    <property type="match status" value="1"/>
</dbReference>
<dbReference type="GeneID" id="17300759"/>
<dbReference type="KEGG" id="gtt:GUITHDRAFT_139995"/>
<dbReference type="RefSeq" id="XP_005831135.1">
    <property type="nucleotide sequence ID" value="XM_005831078.1"/>
</dbReference>
<keyword evidence="2" id="KW-1133">Transmembrane helix</keyword>
<organism evidence="5">
    <name type="scientific">Guillardia theta (strain CCMP2712)</name>
    <name type="common">Cryptophyte</name>
    <dbReference type="NCBI Taxonomy" id="905079"/>
    <lineage>
        <taxon>Eukaryota</taxon>
        <taxon>Cryptophyceae</taxon>
        <taxon>Pyrenomonadales</taxon>
        <taxon>Geminigeraceae</taxon>
        <taxon>Guillardia</taxon>
    </lineage>
</organism>
<dbReference type="eggNOG" id="KOG2785">
    <property type="taxonomic scope" value="Eukaryota"/>
</dbReference>
<dbReference type="InterPro" id="IPR041661">
    <property type="entry name" value="ZN622/Rei1/Reh1_Znf-C2H2"/>
</dbReference>
<dbReference type="GO" id="GO:0030687">
    <property type="term" value="C:preribosome, large subunit precursor"/>
    <property type="evidence" value="ECO:0007669"/>
    <property type="project" value="TreeGrafter"/>
</dbReference>
<evidence type="ECO:0000256" key="3">
    <source>
        <dbReference type="SAM" id="SignalP"/>
    </source>
</evidence>
<protein>
    <recommendedName>
        <fullName evidence="4">C2H2-type domain-containing protein</fullName>
    </recommendedName>
</protein>
<dbReference type="InterPro" id="IPR013087">
    <property type="entry name" value="Znf_C2H2_type"/>
</dbReference>
<sequence>MRKIWCLLCVLLLPAISSSDLEDNEERVKKELYANVDLTYEHEMSVIPQSGHQIQMTVPQRLVWQRAFQAARKAGASVHEAQIVALRSAADGRVQPYVGDGEGREKTMCCTACQLEMPRSDISAHYKTPWHAFNTERKVLGLMPLPLAAFEQRVRSIEEGDRGQEEKEQNALQSEKARNELRHASKKNTKLAADIQRLYCLNETDHKVQEKLVFLEMRKLQAERLLDTKLGGLKSLEQNGTEDGGPDKADRGRRTGKKVCPELCPFDAHVSASLDQNLEHMRDVHGFIVPSPDKTKDVGQLVLYLVYVGFACVFCGCSFPTYTAAQAHMESKGHRKLRTDDAWREEFSCFYNLGAAGEGVGKEEQGVEEVEGGEEGEEGQESFDQQETGDIAEELSKLAFAADPQEFPEPLKEASNAGAGRDRQENARDGKVPSREKNVMKLDALREKYKVGSWAGRARLAKLERMREDPRLQVKAAQWRGKAETLQQHIVKNRQIGRARSGWRQTSAVANFLQNQDQQQAHQMSNETSIVPRESFDQALWFQQVKEGGSKIAAKAVEQQKGREVNLQQKNYYTRKASLGRQNIKILNSGYRS</sequence>
<reference evidence="6" key="3">
    <citation type="submission" date="2016-03" db="UniProtKB">
        <authorList>
            <consortium name="EnsemblProtists"/>
        </authorList>
    </citation>
    <scope>IDENTIFICATION</scope>
</reference>
<dbReference type="AlphaFoldDB" id="L1J7U8"/>
<dbReference type="PaxDb" id="55529-EKX44155"/>